<dbReference type="AlphaFoldDB" id="A0A328MWE4"/>
<comment type="caution">
    <text evidence="1">The sequence shown here is derived from an EMBL/GenBank/DDBJ whole genome shotgun (WGS) entry which is preliminary data.</text>
</comment>
<evidence type="ECO:0000313" key="2">
    <source>
        <dbReference type="Proteomes" id="UP000248966"/>
    </source>
</evidence>
<reference evidence="1 2" key="1">
    <citation type="submission" date="2018-03" db="EMBL/GenBank/DDBJ databases">
        <title>Defining the species Micromonospora saelicesensis and Micromonospora noduli under the framework of genomics.</title>
        <authorList>
            <person name="Riesco R."/>
            <person name="Trujillo M.E."/>
        </authorList>
    </citation>
    <scope>NUCLEOTIDE SEQUENCE [LARGE SCALE GENOMIC DNA]</scope>
    <source>
        <strain evidence="1 2">LAH08</strain>
    </source>
</reference>
<name>A0A328MWE4_9ACTN</name>
<organism evidence="1 2">
    <name type="scientific">Micromonospora noduli</name>
    <dbReference type="NCBI Taxonomy" id="709876"/>
    <lineage>
        <taxon>Bacteria</taxon>
        <taxon>Bacillati</taxon>
        <taxon>Actinomycetota</taxon>
        <taxon>Actinomycetes</taxon>
        <taxon>Micromonosporales</taxon>
        <taxon>Micromonosporaceae</taxon>
        <taxon>Micromonospora</taxon>
    </lineage>
</organism>
<sequence>MVACLILSPVAARLPPLAVGLLGAATITVVAIFDLTHRARIAGEVNPASAGDAPRRHPA</sequence>
<dbReference type="Proteomes" id="UP000248966">
    <property type="component" value="Unassembled WGS sequence"/>
</dbReference>
<proteinExistence type="predicted"/>
<dbReference type="EMBL" id="PYAA01000033">
    <property type="protein sequence ID" value="RAN96246.1"/>
    <property type="molecule type" value="Genomic_DNA"/>
</dbReference>
<dbReference type="RefSeq" id="WP_112587151.1">
    <property type="nucleotide sequence ID" value="NZ_PYAA01000033.1"/>
</dbReference>
<gene>
    <name evidence="1" type="ORF">LAH08_04989</name>
</gene>
<protein>
    <submittedName>
        <fullName evidence="1">Uncharacterized protein</fullName>
    </submittedName>
</protein>
<accession>A0A328MWE4</accession>
<evidence type="ECO:0000313" key="1">
    <source>
        <dbReference type="EMBL" id="RAN96246.1"/>
    </source>
</evidence>